<feature type="region of interest" description="Disordered" evidence="1">
    <location>
        <begin position="320"/>
        <end position="385"/>
    </location>
</feature>
<evidence type="ECO:0000313" key="3">
    <source>
        <dbReference type="Proteomes" id="UP001634394"/>
    </source>
</evidence>
<feature type="region of interest" description="Disordered" evidence="1">
    <location>
        <begin position="444"/>
        <end position="542"/>
    </location>
</feature>
<organism evidence="2 3">
    <name type="scientific">Sinanodonta woodiana</name>
    <name type="common">Chinese pond mussel</name>
    <name type="synonym">Anodonta woodiana</name>
    <dbReference type="NCBI Taxonomy" id="1069815"/>
    <lineage>
        <taxon>Eukaryota</taxon>
        <taxon>Metazoa</taxon>
        <taxon>Spiralia</taxon>
        <taxon>Lophotrochozoa</taxon>
        <taxon>Mollusca</taxon>
        <taxon>Bivalvia</taxon>
        <taxon>Autobranchia</taxon>
        <taxon>Heteroconchia</taxon>
        <taxon>Palaeoheterodonta</taxon>
        <taxon>Unionida</taxon>
        <taxon>Unionoidea</taxon>
        <taxon>Unionidae</taxon>
        <taxon>Unioninae</taxon>
        <taxon>Sinanodonta</taxon>
    </lineage>
</organism>
<feature type="compositionally biased region" description="Low complexity" evidence="1">
    <location>
        <begin position="450"/>
        <end position="467"/>
    </location>
</feature>
<dbReference type="Pfam" id="PF15324">
    <property type="entry name" value="TALPID3"/>
    <property type="match status" value="1"/>
</dbReference>
<feature type="compositionally biased region" description="Basic and acidic residues" evidence="1">
    <location>
        <begin position="62"/>
        <end position="75"/>
    </location>
</feature>
<feature type="compositionally biased region" description="Low complexity" evidence="1">
    <location>
        <begin position="117"/>
        <end position="127"/>
    </location>
</feature>
<evidence type="ECO:0000256" key="1">
    <source>
        <dbReference type="SAM" id="MobiDB-lite"/>
    </source>
</evidence>
<comment type="caution">
    <text evidence="2">The sequence shown here is derived from an EMBL/GenBank/DDBJ whole genome shotgun (WGS) entry which is preliminary data.</text>
</comment>
<dbReference type="InterPro" id="IPR029246">
    <property type="entry name" value="TALPID3"/>
</dbReference>
<proteinExistence type="predicted"/>
<accession>A0ABD3WL23</accession>
<evidence type="ECO:0000313" key="2">
    <source>
        <dbReference type="EMBL" id="KAL3874046.1"/>
    </source>
</evidence>
<gene>
    <name evidence="2" type="ORF">ACJMK2_037110</name>
</gene>
<reference evidence="2 3" key="1">
    <citation type="submission" date="2024-11" db="EMBL/GenBank/DDBJ databases">
        <title>Chromosome-level genome assembly of the freshwater bivalve Anodonta woodiana.</title>
        <authorList>
            <person name="Chen X."/>
        </authorList>
    </citation>
    <scope>NUCLEOTIDE SEQUENCE [LARGE SCALE GENOMIC DNA]</scope>
    <source>
        <strain evidence="2">MN2024</strain>
        <tissue evidence="2">Gills</tissue>
    </source>
</reference>
<feature type="compositionally biased region" description="Acidic residues" evidence="1">
    <location>
        <begin position="325"/>
        <end position="335"/>
    </location>
</feature>
<dbReference type="EMBL" id="JBJQND010000006">
    <property type="protein sequence ID" value="KAL3874046.1"/>
    <property type="molecule type" value="Genomic_DNA"/>
</dbReference>
<feature type="compositionally biased region" description="Low complexity" evidence="1">
    <location>
        <begin position="476"/>
        <end position="487"/>
    </location>
</feature>
<feature type="region of interest" description="Disordered" evidence="1">
    <location>
        <begin position="1"/>
        <end position="135"/>
    </location>
</feature>
<protein>
    <submittedName>
        <fullName evidence="2">Uncharacterized protein</fullName>
    </submittedName>
</protein>
<name>A0ABD3WL23_SINWO</name>
<keyword evidence="3" id="KW-1185">Reference proteome</keyword>
<dbReference type="AlphaFoldDB" id="A0ABD3WL23"/>
<sequence length="542" mass="60163">MQIYDVATPPASPKPESPPVEEFQLPATPVLSPRLTKKEPETTKLEEKKPESPQPWSSPESPHPEENPEFTERDQPQPLEFRAFPREEMPVIQQTEAEKPLPPPAEPRPKARPISPPTESESITESTQSDTINEIISEGQWFLDKSEGEVAEFQIDEIARQRMMAQTTRRKVDASTASTLKDTEDLDLLEESAELDKSDGEFIYRTPVAPEDDPILNLLAKLQHQSQYQPVVYGQYEMSPSHVQQLLKASGKSVGEVTLHGTVRSEGEILGGDSMKSREQIRFPERRFPEPHRRRESPTRVSFDAKRQLVEYERPLRDSTILDGDMPEEDIEIPESDTGRKTPTGRVTPGGRQLQGRSITVSAGGRASPVKSALKRPPVVTQSGSIPEMRGSRLVQVRSSSEDFRESQENYSGYEGITYGSRAMTPDQMNLDSLIQSGYLSQSFSQSDNGKLGQSGLSGGAASLRSSTEFHQPSHNRLNGRNNSLGLTYSMETDGSGNEEDMHHTAGSGTGTLKMKVTIPYTSDQKDESDVSEIDITDGNTR</sequence>
<feature type="compositionally biased region" description="Basic and acidic residues" evidence="1">
    <location>
        <begin position="36"/>
        <end position="51"/>
    </location>
</feature>
<dbReference type="Proteomes" id="UP001634394">
    <property type="component" value="Unassembled WGS sequence"/>
</dbReference>